<protein>
    <submittedName>
        <fullName evidence="1">Uncharacterized protein</fullName>
    </submittedName>
</protein>
<sequence>MYRAWEYAICWIGGIVGTGTGYEIICRCRREICGAWGCWVGSYGGAGCVYWAWEYAICWIGGIVGTGTGYEVICRCCAGGGGSGVGVDGSGTRSSTVDLVAGETGLGTS</sequence>
<reference evidence="1" key="1">
    <citation type="submission" date="2022-11" db="EMBL/GenBank/DDBJ databases">
        <title>Genome Resource of Sclerotinia nivalis Strain SnTB1, a Plant Pathogen Isolated from American Ginseng.</title>
        <authorList>
            <person name="Fan S."/>
        </authorList>
    </citation>
    <scope>NUCLEOTIDE SEQUENCE</scope>
    <source>
        <strain evidence="1">SnTB1</strain>
    </source>
</reference>
<proteinExistence type="predicted"/>
<evidence type="ECO:0000313" key="2">
    <source>
        <dbReference type="Proteomes" id="UP001152300"/>
    </source>
</evidence>
<comment type="caution">
    <text evidence="1">The sequence shown here is derived from an EMBL/GenBank/DDBJ whole genome shotgun (WGS) entry which is preliminary data.</text>
</comment>
<dbReference type="AlphaFoldDB" id="A0A9X0AUR2"/>
<dbReference type="EMBL" id="JAPEIS010000002">
    <property type="protein sequence ID" value="KAJ8069327.1"/>
    <property type="molecule type" value="Genomic_DNA"/>
</dbReference>
<dbReference type="Proteomes" id="UP001152300">
    <property type="component" value="Unassembled WGS sequence"/>
</dbReference>
<organism evidence="1 2">
    <name type="scientific">Sclerotinia nivalis</name>
    <dbReference type="NCBI Taxonomy" id="352851"/>
    <lineage>
        <taxon>Eukaryota</taxon>
        <taxon>Fungi</taxon>
        <taxon>Dikarya</taxon>
        <taxon>Ascomycota</taxon>
        <taxon>Pezizomycotina</taxon>
        <taxon>Leotiomycetes</taxon>
        <taxon>Helotiales</taxon>
        <taxon>Sclerotiniaceae</taxon>
        <taxon>Sclerotinia</taxon>
    </lineage>
</organism>
<gene>
    <name evidence="1" type="ORF">OCU04_002983</name>
</gene>
<evidence type="ECO:0000313" key="1">
    <source>
        <dbReference type="EMBL" id="KAJ8069327.1"/>
    </source>
</evidence>
<keyword evidence="2" id="KW-1185">Reference proteome</keyword>
<name>A0A9X0AUR2_9HELO</name>
<accession>A0A9X0AUR2</accession>